<dbReference type="HOGENOM" id="CLU_799457_0_0_1"/>
<evidence type="ECO:0000313" key="2">
    <source>
        <dbReference type="EMBL" id="EGG00814.1"/>
    </source>
</evidence>
<proteinExistence type="predicted"/>
<accession>F4S3H7</accession>
<dbReference type="VEuPathDB" id="FungiDB:MELLADRAFT_79159"/>
<dbReference type="AlphaFoldDB" id="F4S3H7"/>
<feature type="compositionally biased region" description="Acidic residues" evidence="1">
    <location>
        <begin position="136"/>
        <end position="157"/>
    </location>
</feature>
<dbReference type="OrthoDB" id="2507781at2759"/>
<reference evidence="3" key="1">
    <citation type="journal article" date="2011" name="Proc. Natl. Acad. Sci. U.S.A.">
        <title>Obligate biotrophy features unraveled by the genomic analysis of rust fungi.</title>
        <authorList>
            <person name="Duplessis S."/>
            <person name="Cuomo C.A."/>
            <person name="Lin Y.-C."/>
            <person name="Aerts A."/>
            <person name="Tisserant E."/>
            <person name="Veneault-Fourrey C."/>
            <person name="Joly D.L."/>
            <person name="Hacquard S."/>
            <person name="Amselem J."/>
            <person name="Cantarel B.L."/>
            <person name="Chiu R."/>
            <person name="Coutinho P.M."/>
            <person name="Feau N."/>
            <person name="Field M."/>
            <person name="Frey P."/>
            <person name="Gelhaye E."/>
            <person name="Goldberg J."/>
            <person name="Grabherr M.G."/>
            <person name="Kodira C.D."/>
            <person name="Kohler A."/>
            <person name="Kuees U."/>
            <person name="Lindquist E.A."/>
            <person name="Lucas S.M."/>
            <person name="Mago R."/>
            <person name="Mauceli E."/>
            <person name="Morin E."/>
            <person name="Murat C."/>
            <person name="Pangilinan J.L."/>
            <person name="Park R."/>
            <person name="Pearson M."/>
            <person name="Quesneville H."/>
            <person name="Rouhier N."/>
            <person name="Sakthikumar S."/>
            <person name="Salamov A.A."/>
            <person name="Schmutz J."/>
            <person name="Selles B."/>
            <person name="Shapiro H."/>
            <person name="Tanguay P."/>
            <person name="Tuskan G.A."/>
            <person name="Henrissat B."/>
            <person name="Van de Peer Y."/>
            <person name="Rouze P."/>
            <person name="Ellis J.G."/>
            <person name="Dodds P.N."/>
            <person name="Schein J.E."/>
            <person name="Zhong S."/>
            <person name="Hamelin R.C."/>
            <person name="Grigoriev I.V."/>
            <person name="Szabo L.J."/>
            <person name="Martin F."/>
        </authorList>
    </citation>
    <scope>NUCLEOTIDE SEQUENCE [LARGE SCALE GENOMIC DNA]</scope>
    <source>
        <strain evidence="3">98AG31 / pathotype 3-4-7</strain>
    </source>
</reference>
<dbReference type="KEGG" id="mlr:MELLADRAFT_79159"/>
<gene>
    <name evidence="2" type="ORF">MELLADRAFT_79159</name>
</gene>
<dbReference type="Proteomes" id="UP000001072">
    <property type="component" value="Unassembled WGS sequence"/>
</dbReference>
<feature type="compositionally biased region" description="Low complexity" evidence="1">
    <location>
        <begin position="120"/>
        <end position="135"/>
    </location>
</feature>
<dbReference type="EMBL" id="GL883143">
    <property type="protein sequence ID" value="EGG00814.1"/>
    <property type="molecule type" value="Genomic_DNA"/>
</dbReference>
<dbReference type="GeneID" id="18933226"/>
<feature type="region of interest" description="Disordered" evidence="1">
    <location>
        <begin position="59"/>
        <end position="233"/>
    </location>
</feature>
<feature type="compositionally biased region" description="Basic and acidic residues" evidence="1">
    <location>
        <begin position="59"/>
        <end position="70"/>
    </location>
</feature>
<evidence type="ECO:0000313" key="3">
    <source>
        <dbReference type="Proteomes" id="UP000001072"/>
    </source>
</evidence>
<feature type="compositionally biased region" description="Low complexity" evidence="1">
    <location>
        <begin position="161"/>
        <end position="190"/>
    </location>
</feature>
<name>F4S3H7_MELLP</name>
<dbReference type="RefSeq" id="XP_007415888.1">
    <property type="nucleotide sequence ID" value="XM_007415826.1"/>
</dbReference>
<feature type="region of interest" description="Disordered" evidence="1">
    <location>
        <begin position="1"/>
        <end position="40"/>
    </location>
</feature>
<sequence>MDVDPHTTELPSSPSPVPTGLDSQPSSVPSSSMQAPVISMCTAPNQDVHLEEVKPHFELELTTRTDESITPKENSLTLVPMGDQDRNLAEAGEEESSQHDQALTPIDQTHRPGLHPLTPSKSPDSTSSSSSSDSMTGDDDVDDDGFSDDSENEEVEDLQLKDLSLLDSDCSLPPHSTPCVTSTTSLTTQRQSKKKKADARLAACTTPGPTATSFGSGARSEPGPPRKAMGRKRSVSGLVALRYRSTGRDGKIDEEERGMLALDLDAYINSSDHRETSESTQPSGPLSPSALFPTLLTTTLDTEKSKMKNPQLLTIDTLPHRSQWVVGSGTGPGNAHRGFIPGVLNDS</sequence>
<protein>
    <submittedName>
        <fullName evidence="2">Uncharacterized protein</fullName>
    </submittedName>
</protein>
<organism evidence="3">
    <name type="scientific">Melampsora larici-populina (strain 98AG31 / pathotype 3-4-7)</name>
    <name type="common">Poplar leaf rust fungus</name>
    <dbReference type="NCBI Taxonomy" id="747676"/>
    <lineage>
        <taxon>Eukaryota</taxon>
        <taxon>Fungi</taxon>
        <taxon>Dikarya</taxon>
        <taxon>Basidiomycota</taxon>
        <taxon>Pucciniomycotina</taxon>
        <taxon>Pucciniomycetes</taxon>
        <taxon>Pucciniales</taxon>
        <taxon>Melampsoraceae</taxon>
        <taxon>Melampsora</taxon>
    </lineage>
</organism>
<dbReference type="InParanoid" id="F4S3H7"/>
<feature type="compositionally biased region" description="Low complexity" evidence="1">
    <location>
        <begin position="23"/>
        <end position="32"/>
    </location>
</feature>
<evidence type="ECO:0000256" key="1">
    <source>
        <dbReference type="SAM" id="MobiDB-lite"/>
    </source>
</evidence>
<feature type="region of interest" description="Disordered" evidence="1">
    <location>
        <begin position="270"/>
        <end position="290"/>
    </location>
</feature>
<keyword evidence="3" id="KW-1185">Reference proteome</keyword>